<dbReference type="Proteomes" id="UP000270094">
    <property type="component" value="Unassembled WGS sequence"/>
</dbReference>
<dbReference type="AlphaFoldDB" id="A0A3P7IFS5"/>
<name>A0A3P7IFS5_STRVU</name>
<reference evidence="1 2" key="1">
    <citation type="submission" date="2018-11" db="EMBL/GenBank/DDBJ databases">
        <authorList>
            <consortium name="Pathogen Informatics"/>
        </authorList>
    </citation>
    <scope>NUCLEOTIDE SEQUENCE [LARGE SCALE GENOMIC DNA]</scope>
</reference>
<gene>
    <name evidence="1" type="ORF">SVUK_LOCUS7049</name>
</gene>
<protein>
    <submittedName>
        <fullName evidence="1">Uncharacterized protein</fullName>
    </submittedName>
</protein>
<evidence type="ECO:0000313" key="1">
    <source>
        <dbReference type="EMBL" id="VDM72051.1"/>
    </source>
</evidence>
<keyword evidence="2" id="KW-1185">Reference proteome</keyword>
<dbReference type="EMBL" id="UYYB01023454">
    <property type="protein sequence ID" value="VDM72051.1"/>
    <property type="molecule type" value="Genomic_DNA"/>
</dbReference>
<organism evidence="1 2">
    <name type="scientific">Strongylus vulgaris</name>
    <name type="common">Blood worm</name>
    <dbReference type="NCBI Taxonomy" id="40348"/>
    <lineage>
        <taxon>Eukaryota</taxon>
        <taxon>Metazoa</taxon>
        <taxon>Ecdysozoa</taxon>
        <taxon>Nematoda</taxon>
        <taxon>Chromadorea</taxon>
        <taxon>Rhabditida</taxon>
        <taxon>Rhabditina</taxon>
        <taxon>Rhabditomorpha</taxon>
        <taxon>Strongyloidea</taxon>
        <taxon>Strongylidae</taxon>
        <taxon>Strongylus</taxon>
    </lineage>
</organism>
<proteinExistence type="predicted"/>
<evidence type="ECO:0000313" key="2">
    <source>
        <dbReference type="Proteomes" id="UP000270094"/>
    </source>
</evidence>
<accession>A0A3P7IFS5</accession>
<dbReference type="OrthoDB" id="20368at2759"/>
<sequence>MATETRSLMCLNCQSPMKVDVKLKGTKDKKVCGA</sequence>